<feature type="compositionally biased region" description="Basic and acidic residues" evidence="1">
    <location>
        <begin position="272"/>
        <end position="288"/>
    </location>
</feature>
<evidence type="ECO:0000313" key="3">
    <source>
        <dbReference type="Proteomes" id="UP001152622"/>
    </source>
</evidence>
<keyword evidence="3" id="KW-1185">Reference proteome</keyword>
<accession>A0A9Q1F3H0</accession>
<sequence length="494" mass="55939">MDVRISLSVSLLRVQLGNVIEQAVSNAVETVLEEMLKVVGCKFEEFGKEITAKEKENDGIRKMLEISRCQMKTMRKYLSAVSAKDERHVPVNQRKFGKQSESNRTLCPYGGEFQPLPNINQTRKGDDRNFTVNGRTQRLFNDNQIASLSEGLARATQLRDGTVMKDQELAVRESQDTRGSGPNVHHEEHRVHLERPDGCHNREGICDTEPSQGGSTEILDFDNPSLHKLDNVAMATVRASPQAKEEAEMQLICIKEEPPELETRTPSPQPPDHLRDHCRDQASRRDRAGPAYDPMGAALTAMSSSACWAGQQQAQRELIVLQPQQQQQRVELKRHGQLCRREREKSLPQPLQAALERERREKTRIRVARWRAKRKMQAAGLMTSQPTHLNYQLAQTMHMHADEALRCRQQYGSLLYSSPHCENSGLYPPLQSTTHAPPIYRHLKGHPFGSFSSVPEGDGSSPWFVEIRGNKAEEREDLTVRSAQRQQKPSGLDV</sequence>
<dbReference type="Proteomes" id="UP001152622">
    <property type="component" value="Chromosome 9"/>
</dbReference>
<feature type="compositionally biased region" description="Polar residues" evidence="1">
    <location>
        <begin position="481"/>
        <end position="494"/>
    </location>
</feature>
<dbReference type="EMBL" id="JAINUF010000009">
    <property type="protein sequence ID" value="KAJ8350310.1"/>
    <property type="molecule type" value="Genomic_DNA"/>
</dbReference>
<dbReference type="AlphaFoldDB" id="A0A9Q1F3H0"/>
<name>A0A9Q1F3H0_SYNKA</name>
<evidence type="ECO:0000256" key="1">
    <source>
        <dbReference type="SAM" id="MobiDB-lite"/>
    </source>
</evidence>
<evidence type="ECO:0000313" key="2">
    <source>
        <dbReference type="EMBL" id="KAJ8350310.1"/>
    </source>
</evidence>
<proteinExistence type="predicted"/>
<gene>
    <name evidence="2" type="ORF">SKAU_G00254400</name>
</gene>
<reference evidence="2" key="1">
    <citation type="journal article" date="2023" name="Science">
        <title>Genome structures resolve the early diversification of teleost fishes.</title>
        <authorList>
            <person name="Parey E."/>
            <person name="Louis A."/>
            <person name="Montfort J."/>
            <person name="Bouchez O."/>
            <person name="Roques C."/>
            <person name="Iampietro C."/>
            <person name="Lluch J."/>
            <person name="Castinel A."/>
            <person name="Donnadieu C."/>
            <person name="Desvignes T."/>
            <person name="Floi Bucao C."/>
            <person name="Jouanno E."/>
            <person name="Wen M."/>
            <person name="Mejri S."/>
            <person name="Dirks R."/>
            <person name="Jansen H."/>
            <person name="Henkel C."/>
            <person name="Chen W.J."/>
            <person name="Zahm M."/>
            <person name="Cabau C."/>
            <person name="Klopp C."/>
            <person name="Thompson A.W."/>
            <person name="Robinson-Rechavi M."/>
            <person name="Braasch I."/>
            <person name="Lecointre G."/>
            <person name="Bobe J."/>
            <person name="Postlethwait J.H."/>
            <person name="Berthelot C."/>
            <person name="Roest Crollius H."/>
            <person name="Guiguen Y."/>
        </authorList>
    </citation>
    <scope>NUCLEOTIDE SEQUENCE</scope>
    <source>
        <strain evidence="2">WJC10195</strain>
    </source>
</reference>
<feature type="region of interest" description="Disordered" evidence="1">
    <location>
        <begin position="474"/>
        <end position="494"/>
    </location>
</feature>
<protein>
    <submittedName>
        <fullName evidence="2">Uncharacterized protein</fullName>
    </submittedName>
</protein>
<comment type="caution">
    <text evidence="2">The sequence shown here is derived from an EMBL/GenBank/DDBJ whole genome shotgun (WGS) entry which is preliminary data.</text>
</comment>
<organism evidence="2 3">
    <name type="scientific">Synaphobranchus kaupii</name>
    <name type="common">Kaup's arrowtooth eel</name>
    <dbReference type="NCBI Taxonomy" id="118154"/>
    <lineage>
        <taxon>Eukaryota</taxon>
        <taxon>Metazoa</taxon>
        <taxon>Chordata</taxon>
        <taxon>Craniata</taxon>
        <taxon>Vertebrata</taxon>
        <taxon>Euteleostomi</taxon>
        <taxon>Actinopterygii</taxon>
        <taxon>Neopterygii</taxon>
        <taxon>Teleostei</taxon>
        <taxon>Anguilliformes</taxon>
        <taxon>Synaphobranchidae</taxon>
        <taxon>Synaphobranchus</taxon>
    </lineage>
</organism>
<feature type="region of interest" description="Disordered" evidence="1">
    <location>
        <begin position="257"/>
        <end position="291"/>
    </location>
</feature>
<dbReference type="OrthoDB" id="8958382at2759"/>